<keyword evidence="2" id="KW-1185">Reference proteome</keyword>
<accession>A0AA39TVI5</accession>
<sequence>MASIFSVDLEHIRALVVDELDHMRIDQAEHQDRLPSGSEEVEFRDRSFQLGTVYRCKEESAGLRRYQESVHRSLSSPEHGMRIPVHTPALDSEHQMTIEDSQTRTLQPPPSLRVNAQPALLPTICLLGAKSVTSFTYLARRRLFARGLFEEARMMADDEEVREEGHVARIDGVRPGSFSERSMILELGRCEDISWEGVWGKPGVITTYLEDNSKKVVIKNEARTSLSNKRFLEMITSIDDMASAATSADADLEVEIHHYPQYSYRWIRGSNRAMP</sequence>
<organism evidence="1 2">
    <name type="scientific">Armillaria novae-zelandiae</name>
    <dbReference type="NCBI Taxonomy" id="153914"/>
    <lineage>
        <taxon>Eukaryota</taxon>
        <taxon>Fungi</taxon>
        <taxon>Dikarya</taxon>
        <taxon>Basidiomycota</taxon>
        <taxon>Agaricomycotina</taxon>
        <taxon>Agaricomycetes</taxon>
        <taxon>Agaricomycetidae</taxon>
        <taxon>Agaricales</taxon>
        <taxon>Marasmiineae</taxon>
        <taxon>Physalacriaceae</taxon>
        <taxon>Armillaria</taxon>
    </lineage>
</organism>
<dbReference type="AlphaFoldDB" id="A0AA39TVI5"/>
<dbReference type="Proteomes" id="UP001175227">
    <property type="component" value="Unassembled WGS sequence"/>
</dbReference>
<proteinExistence type="predicted"/>
<protein>
    <submittedName>
        <fullName evidence="1">Uncharacterized protein</fullName>
    </submittedName>
</protein>
<comment type="caution">
    <text evidence="1">The sequence shown here is derived from an EMBL/GenBank/DDBJ whole genome shotgun (WGS) entry which is preliminary data.</text>
</comment>
<evidence type="ECO:0000313" key="1">
    <source>
        <dbReference type="EMBL" id="KAK0460890.1"/>
    </source>
</evidence>
<evidence type="ECO:0000313" key="2">
    <source>
        <dbReference type="Proteomes" id="UP001175227"/>
    </source>
</evidence>
<reference evidence="1" key="1">
    <citation type="submission" date="2023-06" db="EMBL/GenBank/DDBJ databases">
        <authorList>
            <consortium name="Lawrence Berkeley National Laboratory"/>
            <person name="Ahrendt S."/>
            <person name="Sahu N."/>
            <person name="Indic B."/>
            <person name="Wong-Bajracharya J."/>
            <person name="Merenyi Z."/>
            <person name="Ke H.-M."/>
            <person name="Monk M."/>
            <person name="Kocsube S."/>
            <person name="Drula E."/>
            <person name="Lipzen A."/>
            <person name="Balint B."/>
            <person name="Henrissat B."/>
            <person name="Andreopoulos B."/>
            <person name="Martin F.M."/>
            <person name="Harder C.B."/>
            <person name="Rigling D."/>
            <person name="Ford K.L."/>
            <person name="Foster G.D."/>
            <person name="Pangilinan J."/>
            <person name="Papanicolaou A."/>
            <person name="Barry K."/>
            <person name="LaButti K."/>
            <person name="Viragh M."/>
            <person name="Koriabine M."/>
            <person name="Yan M."/>
            <person name="Riley R."/>
            <person name="Champramary S."/>
            <person name="Plett K.L."/>
            <person name="Tsai I.J."/>
            <person name="Slot J."/>
            <person name="Sipos G."/>
            <person name="Plett J."/>
            <person name="Nagy L.G."/>
            <person name="Grigoriev I.V."/>
        </authorList>
    </citation>
    <scope>NUCLEOTIDE SEQUENCE</scope>
    <source>
        <strain evidence="1">ICMP 16352</strain>
    </source>
</reference>
<gene>
    <name evidence="1" type="ORF">IW261DRAFT_1428652</name>
</gene>
<name>A0AA39TVI5_9AGAR</name>
<dbReference type="EMBL" id="JAUEPR010000157">
    <property type="protein sequence ID" value="KAK0460890.1"/>
    <property type="molecule type" value="Genomic_DNA"/>
</dbReference>